<sequence>MITLFKKHPLLCSVIYLFVYQGLGSAIIGGGSEFGIAYGMYRHSHYDVTLWAFPNTISGDCALTLFIQVGLTWVVEEVLVGFDDYLDHTFEFPHWFVDFWYKLVVVGRSRFSRYLQWYFEVNNGLLPYRDENKFSNNHDVDIKKMDTRAFLKRQFIKYPNEKLWFNIVEWLIRKVLRAMLFACVLFLFVWPISMGVFAATGTNSHGDEYTFNHYPQPQIMKLAYGAVIGIITTPCAIAVIVLRNRMYERAIKDSSFIFKVDTSDSAHILNFKMPFNVDAMPSQLFSPVRDSAGEDDTESNFSSMDSATQEVKEGVPQVRDSPSDPLPPSASPQDNKDFTHSSSGRDSIGSSLPKSIMTTTAKATPTST</sequence>
<proteinExistence type="predicted"/>
<evidence type="ECO:0000313" key="4">
    <source>
        <dbReference type="Proteomes" id="UP001377567"/>
    </source>
</evidence>
<name>A0AAV5S3P2_MAUHU</name>
<feature type="compositionally biased region" description="Low complexity" evidence="1">
    <location>
        <begin position="341"/>
        <end position="351"/>
    </location>
</feature>
<keyword evidence="2" id="KW-0472">Membrane</keyword>
<dbReference type="Proteomes" id="UP001377567">
    <property type="component" value="Unassembled WGS sequence"/>
</dbReference>
<dbReference type="EMBL" id="BTGD01000025">
    <property type="protein sequence ID" value="GMM58494.1"/>
    <property type="molecule type" value="Genomic_DNA"/>
</dbReference>
<feature type="transmembrane region" description="Helical" evidence="2">
    <location>
        <begin position="179"/>
        <end position="202"/>
    </location>
</feature>
<gene>
    <name evidence="3" type="ORF">DAKH74_051110</name>
</gene>
<reference evidence="3 4" key="1">
    <citation type="journal article" date="2023" name="Elife">
        <title>Identification of key yeast species and microbe-microbe interactions impacting larval growth of Drosophila in the wild.</title>
        <authorList>
            <person name="Mure A."/>
            <person name="Sugiura Y."/>
            <person name="Maeda R."/>
            <person name="Honda K."/>
            <person name="Sakurai N."/>
            <person name="Takahashi Y."/>
            <person name="Watada M."/>
            <person name="Katoh T."/>
            <person name="Gotoh A."/>
            <person name="Gotoh Y."/>
            <person name="Taniguchi I."/>
            <person name="Nakamura K."/>
            <person name="Hayashi T."/>
            <person name="Katayama T."/>
            <person name="Uemura T."/>
            <person name="Hattori Y."/>
        </authorList>
    </citation>
    <scope>NUCLEOTIDE SEQUENCE [LARGE SCALE GENOMIC DNA]</scope>
    <source>
        <strain evidence="3 4">KH-74</strain>
    </source>
</reference>
<evidence type="ECO:0000256" key="1">
    <source>
        <dbReference type="SAM" id="MobiDB-lite"/>
    </source>
</evidence>
<comment type="caution">
    <text evidence="3">The sequence shown here is derived from an EMBL/GenBank/DDBJ whole genome shotgun (WGS) entry which is preliminary data.</text>
</comment>
<organism evidence="3 4">
    <name type="scientific">Maudiozyma humilis</name>
    <name type="common">Sour dough yeast</name>
    <name type="synonym">Kazachstania humilis</name>
    <dbReference type="NCBI Taxonomy" id="51915"/>
    <lineage>
        <taxon>Eukaryota</taxon>
        <taxon>Fungi</taxon>
        <taxon>Dikarya</taxon>
        <taxon>Ascomycota</taxon>
        <taxon>Saccharomycotina</taxon>
        <taxon>Saccharomycetes</taxon>
        <taxon>Saccharomycetales</taxon>
        <taxon>Saccharomycetaceae</taxon>
        <taxon>Maudiozyma</taxon>
    </lineage>
</organism>
<evidence type="ECO:0000313" key="3">
    <source>
        <dbReference type="EMBL" id="GMM58494.1"/>
    </source>
</evidence>
<accession>A0AAV5S3P2</accession>
<keyword evidence="2" id="KW-1133">Transmembrane helix</keyword>
<dbReference type="PANTHER" id="PTHR28297:SF1">
    <property type="entry name" value="FUNGAL PROTEIN"/>
    <property type="match status" value="1"/>
</dbReference>
<dbReference type="InterPro" id="IPR018852">
    <property type="entry name" value="DUF2456"/>
</dbReference>
<keyword evidence="4" id="KW-1185">Reference proteome</keyword>
<feature type="compositionally biased region" description="Low complexity" evidence="1">
    <location>
        <begin position="358"/>
        <end position="368"/>
    </location>
</feature>
<feature type="transmembrane region" description="Helical" evidence="2">
    <location>
        <begin position="222"/>
        <end position="242"/>
    </location>
</feature>
<evidence type="ECO:0000256" key="2">
    <source>
        <dbReference type="SAM" id="Phobius"/>
    </source>
</evidence>
<dbReference type="Pfam" id="PF10445">
    <property type="entry name" value="DUF2456"/>
    <property type="match status" value="1"/>
</dbReference>
<protein>
    <submittedName>
        <fullName evidence="3">Uncharacterized protein</fullName>
    </submittedName>
</protein>
<dbReference type="AlphaFoldDB" id="A0AAV5S3P2"/>
<dbReference type="PANTHER" id="PTHR28297">
    <property type="entry name" value="FUNGAL PROTEIN"/>
    <property type="match status" value="1"/>
</dbReference>
<feature type="region of interest" description="Disordered" evidence="1">
    <location>
        <begin position="286"/>
        <end position="368"/>
    </location>
</feature>
<feature type="compositionally biased region" description="Polar residues" evidence="1">
    <location>
        <begin position="299"/>
        <end position="309"/>
    </location>
</feature>
<keyword evidence="2" id="KW-0812">Transmembrane</keyword>